<dbReference type="AlphaFoldDB" id="A0A1I5U5L8"/>
<sequence length="61" mass="7235">MDSFEIISCNKQNCFLEDGCQLNARGHPTIFKEIMENFDFYESEKHLKIRKVSRCFLKSQS</sequence>
<gene>
    <name evidence="1" type="ORF">SAMN04515674_1075</name>
</gene>
<dbReference type="STRING" id="1079859.SAMN04515674_1075"/>
<dbReference type="EMBL" id="FOXH01000007">
    <property type="protein sequence ID" value="SFP90552.1"/>
    <property type="molecule type" value="Genomic_DNA"/>
</dbReference>
<dbReference type="Proteomes" id="UP000199306">
    <property type="component" value="Unassembled WGS sequence"/>
</dbReference>
<accession>A0A1I5U5L8</accession>
<keyword evidence="2" id="KW-1185">Reference proteome</keyword>
<organism evidence="1 2">
    <name type="scientific">Pseudarcicella hirudinis</name>
    <dbReference type="NCBI Taxonomy" id="1079859"/>
    <lineage>
        <taxon>Bacteria</taxon>
        <taxon>Pseudomonadati</taxon>
        <taxon>Bacteroidota</taxon>
        <taxon>Cytophagia</taxon>
        <taxon>Cytophagales</taxon>
        <taxon>Flectobacillaceae</taxon>
        <taxon>Pseudarcicella</taxon>
    </lineage>
</organism>
<name>A0A1I5U5L8_9BACT</name>
<protein>
    <submittedName>
        <fullName evidence="1">Uncharacterized protein</fullName>
    </submittedName>
</protein>
<reference evidence="1 2" key="1">
    <citation type="submission" date="2016-10" db="EMBL/GenBank/DDBJ databases">
        <authorList>
            <person name="de Groot N.N."/>
        </authorList>
    </citation>
    <scope>NUCLEOTIDE SEQUENCE [LARGE SCALE GENOMIC DNA]</scope>
    <source>
        <strain evidence="2">E92,LMG 26720,CCM 7988</strain>
    </source>
</reference>
<evidence type="ECO:0000313" key="2">
    <source>
        <dbReference type="Proteomes" id="UP000199306"/>
    </source>
</evidence>
<proteinExistence type="predicted"/>
<evidence type="ECO:0000313" key="1">
    <source>
        <dbReference type="EMBL" id="SFP90552.1"/>
    </source>
</evidence>